<gene>
    <name evidence="2" type="ORF">NOO_LOCUS13818</name>
</gene>
<dbReference type="AlphaFoldDB" id="A0A182F055"/>
<protein>
    <submittedName>
        <fullName evidence="2 4">Uncharacterized protein</fullName>
    </submittedName>
</protein>
<evidence type="ECO:0000313" key="3">
    <source>
        <dbReference type="Proteomes" id="UP000271087"/>
    </source>
</evidence>
<reference evidence="4" key="1">
    <citation type="submission" date="2016-06" db="UniProtKB">
        <authorList>
            <consortium name="WormBaseParasite"/>
        </authorList>
    </citation>
    <scope>IDENTIFICATION</scope>
</reference>
<evidence type="ECO:0000256" key="1">
    <source>
        <dbReference type="SAM" id="MobiDB-lite"/>
    </source>
</evidence>
<accession>A0A182F055</accession>
<dbReference type="WBParaSite" id="nOo.2.0.1.t13818-RA">
    <property type="protein sequence ID" value="nOo.2.0.1.t13818-RA"/>
    <property type="gene ID" value="nOo.2.0.1.g13818"/>
</dbReference>
<proteinExistence type="predicted"/>
<name>A0A182F055_ONCOC</name>
<evidence type="ECO:0000313" key="2">
    <source>
        <dbReference type="EMBL" id="VDN05844.1"/>
    </source>
</evidence>
<evidence type="ECO:0000313" key="4">
    <source>
        <dbReference type="WBParaSite" id="nOo.2.0.1.t13818-RA"/>
    </source>
</evidence>
<dbReference type="Proteomes" id="UP000271087">
    <property type="component" value="Unassembled WGS sequence"/>
</dbReference>
<keyword evidence="3" id="KW-1185">Reference proteome</keyword>
<dbReference type="EMBL" id="UYRW01019304">
    <property type="protein sequence ID" value="VDN05844.1"/>
    <property type="molecule type" value="Genomic_DNA"/>
</dbReference>
<reference evidence="2 3" key="2">
    <citation type="submission" date="2018-08" db="EMBL/GenBank/DDBJ databases">
        <authorList>
            <person name="Laetsch R D."/>
            <person name="Stevens L."/>
            <person name="Kumar S."/>
            <person name="Blaxter L. M."/>
        </authorList>
    </citation>
    <scope>NUCLEOTIDE SEQUENCE [LARGE SCALE GENOMIC DNA]</scope>
</reference>
<feature type="region of interest" description="Disordered" evidence="1">
    <location>
        <begin position="1"/>
        <end position="28"/>
    </location>
</feature>
<organism evidence="4">
    <name type="scientific">Onchocerca ochengi</name>
    <name type="common">Filarial nematode worm</name>
    <dbReference type="NCBI Taxonomy" id="42157"/>
    <lineage>
        <taxon>Eukaryota</taxon>
        <taxon>Metazoa</taxon>
        <taxon>Ecdysozoa</taxon>
        <taxon>Nematoda</taxon>
        <taxon>Chromadorea</taxon>
        <taxon>Rhabditida</taxon>
        <taxon>Spirurina</taxon>
        <taxon>Spiruromorpha</taxon>
        <taxon>Filarioidea</taxon>
        <taxon>Onchocercidae</taxon>
        <taxon>Onchocerca</taxon>
    </lineage>
</organism>
<sequence length="28" mass="3361">MVEWGKLDGSPTRKMAKRRIWRSGSRRD</sequence>